<protein>
    <submittedName>
        <fullName evidence="1">Uncharacterized protein</fullName>
    </submittedName>
</protein>
<dbReference type="EMBL" id="KN822046">
    <property type="protein sequence ID" value="KIM61897.1"/>
    <property type="molecule type" value="Genomic_DNA"/>
</dbReference>
<dbReference type="OrthoDB" id="2986975at2759"/>
<sequence>MPPVSADQPLLDWKNIETNLNITNGAQGIIVDIVLDPDKNYSSDAEEVVTTKLLLYLLVKLDWTQMTPLDGLEESVIPVESVTQTLQIQLPGNEGKTIWCTVKHCQFPVTPAYAFTNYHSQGQTIPHIIVDIATPPTGGLNLFNLYVVLSCSSGRSMIRLP</sequence>
<reference evidence="2" key="2">
    <citation type="submission" date="2015-01" db="EMBL/GenBank/DDBJ databases">
        <title>Evolutionary Origins and Diversification of the Mycorrhizal Mutualists.</title>
        <authorList>
            <consortium name="DOE Joint Genome Institute"/>
            <consortium name="Mycorrhizal Genomics Consortium"/>
            <person name="Kohler A."/>
            <person name="Kuo A."/>
            <person name="Nagy L.G."/>
            <person name="Floudas D."/>
            <person name="Copeland A."/>
            <person name="Barry K.W."/>
            <person name="Cichocki N."/>
            <person name="Veneault-Fourrey C."/>
            <person name="LaButti K."/>
            <person name="Lindquist E.A."/>
            <person name="Lipzen A."/>
            <person name="Lundell T."/>
            <person name="Morin E."/>
            <person name="Murat C."/>
            <person name="Riley R."/>
            <person name="Ohm R."/>
            <person name="Sun H."/>
            <person name="Tunlid A."/>
            <person name="Henrissat B."/>
            <person name="Grigoriev I.V."/>
            <person name="Hibbett D.S."/>
            <person name="Martin F."/>
        </authorList>
    </citation>
    <scope>NUCLEOTIDE SEQUENCE [LARGE SCALE GENOMIC DNA]</scope>
    <source>
        <strain evidence="2">Foug A</strain>
    </source>
</reference>
<accession>A0A0C3AAF8</accession>
<proteinExistence type="predicted"/>
<dbReference type="InParanoid" id="A0A0C3AAF8"/>
<evidence type="ECO:0000313" key="1">
    <source>
        <dbReference type="EMBL" id="KIM61897.1"/>
    </source>
</evidence>
<evidence type="ECO:0000313" key="2">
    <source>
        <dbReference type="Proteomes" id="UP000053989"/>
    </source>
</evidence>
<reference evidence="1 2" key="1">
    <citation type="submission" date="2014-04" db="EMBL/GenBank/DDBJ databases">
        <authorList>
            <consortium name="DOE Joint Genome Institute"/>
            <person name="Kuo A."/>
            <person name="Kohler A."/>
            <person name="Nagy L.G."/>
            <person name="Floudas D."/>
            <person name="Copeland A."/>
            <person name="Barry K.W."/>
            <person name="Cichocki N."/>
            <person name="Veneault-Fourrey C."/>
            <person name="LaButti K."/>
            <person name="Lindquist E.A."/>
            <person name="Lipzen A."/>
            <person name="Lundell T."/>
            <person name="Morin E."/>
            <person name="Murat C."/>
            <person name="Sun H."/>
            <person name="Tunlid A."/>
            <person name="Henrissat B."/>
            <person name="Grigoriev I.V."/>
            <person name="Hibbett D.S."/>
            <person name="Martin F."/>
            <person name="Nordberg H.P."/>
            <person name="Cantor M.N."/>
            <person name="Hua S.X."/>
        </authorList>
    </citation>
    <scope>NUCLEOTIDE SEQUENCE [LARGE SCALE GENOMIC DNA]</scope>
    <source>
        <strain evidence="1 2">Foug A</strain>
    </source>
</reference>
<dbReference type="InterPro" id="IPR027417">
    <property type="entry name" value="P-loop_NTPase"/>
</dbReference>
<gene>
    <name evidence="1" type="ORF">SCLCIDRAFT_120672</name>
</gene>
<dbReference type="Proteomes" id="UP000053989">
    <property type="component" value="Unassembled WGS sequence"/>
</dbReference>
<dbReference type="SUPFAM" id="SSF52540">
    <property type="entry name" value="P-loop containing nucleoside triphosphate hydrolases"/>
    <property type="match status" value="1"/>
</dbReference>
<dbReference type="HOGENOM" id="CLU_001324_7_0_1"/>
<organism evidence="1 2">
    <name type="scientific">Scleroderma citrinum Foug A</name>
    <dbReference type="NCBI Taxonomy" id="1036808"/>
    <lineage>
        <taxon>Eukaryota</taxon>
        <taxon>Fungi</taxon>
        <taxon>Dikarya</taxon>
        <taxon>Basidiomycota</taxon>
        <taxon>Agaricomycotina</taxon>
        <taxon>Agaricomycetes</taxon>
        <taxon>Agaricomycetidae</taxon>
        <taxon>Boletales</taxon>
        <taxon>Sclerodermatineae</taxon>
        <taxon>Sclerodermataceae</taxon>
        <taxon>Scleroderma</taxon>
    </lineage>
</organism>
<name>A0A0C3AAF8_9AGAM</name>
<keyword evidence="2" id="KW-1185">Reference proteome</keyword>
<dbReference type="AlphaFoldDB" id="A0A0C3AAF8"/>